<dbReference type="AlphaFoldDB" id="A0A392T2I7"/>
<name>A0A392T2I7_9FABA</name>
<comment type="caution">
    <text evidence="1">The sequence shown here is derived from an EMBL/GenBank/DDBJ whole genome shotgun (WGS) entry which is preliminary data.</text>
</comment>
<evidence type="ECO:0000313" key="2">
    <source>
        <dbReference type="Proteomes" id="UP000265520"/>
    </source>
</evidence>
<dbReference type="Proteomes" id="UP000265520">
    <property type="component" value="Unassembled WGS sequence"/>
</dbReference>
<sequence>MNQTSTLKFSAATTIEDIHEAHLYAASTYNVNLLPANSDAANYHHGRFWDIVPNTYELARTQIIPGVLATITREFHCDSRIYPDH</sequence>
<protein>
    <submittedName>
        <fullName evidence="1">Coat protein</fullName>
    </submittedName>
</protein>
<proteinExistence type="predicted"/>
<accession>A0A392T2I7</accession>
<keyword evidence="1" id="KW-0946">Virion</keyword>
<feature type="non-terminal residue" evidence="1">
    <location>
        <position position="85"/>
    </location>
</feature>
<keyword evidence="1" id="KW-0167">Capsid protein</keyword>
<reference evidence="1 2" key="1">
    <citation type="journal article" date="2018" name="Front. Plant Sci.">
        <title>Red Clover (Trifolium pratense) and Zigzag Clover (T. medium) - A Picture of Genomic Similarities and Differences.</title>
        <authorList>
            <person name="Dluhosova J."/>
            <person name="Istvanek J."/>
            <person name="Nedelnik J."/>
            <person name="Repkova J."/>
        </authorList>
    </citation>
    <scope>NUCLEOTIDE SEQUENCE [LARGE SCALE GENOMIC DNA]</scope>
    <source>
        <strain evidence="2">cv. 10/8</strain>
        <tissue evidence="1">Leaf</tissue>
    </source>
</reference>
<evidence type="ECO:0000313" key="1">
    <source>
        <dbReference type="EMBL" id="MCI55249.1"/>
    </source>
</evidence>
<dbReference type="EMBL" id="LXQA010493067">
    <property type="protein sequence ID" value="MCI55249.1"/>
    <property type="molecule type" value="Genomic_DNA"/>
</dbReference>
<keyword evidence="2" id="KW-1185">Reference proteome</keyword>
<organism evidence="1 2">
    <name type="scientific">Trifolium medium</name>
    <dbReference type="NCBI Taxonomy" id="97028"/>
    <lineage>
        <taxon>Eukaryota</taxon>
        <taxon>Viridiplantae</taxon>
        <taxon>Streptophyta</taxon>
        <taxon>Embryophyta</taxon>
        <taxon>Tracheophyta</taxon>
        <taxon>Spermatophyta</taxon>
        <taxon>Magnoliopsida</taxon>
        <taxon>eudicotyledons</taxon>
        <taxon>Gunneridae</taxon>
        <taxon>Pentapetalae</taxon>
        <taxon>rosids</taxon>
        <taxon>fabids</taxon>
        <taxon>Fabales</taxon>
        <taxon>Fabaceae</taxon>
        <taxon>Papilionoideae</taxon>
        <taxon>50 kb inversion clade</taxon>
        <taxon>NPAAA clade</taxon>
        <taxon>Hologalegina</taxon>
        <taxon>IRL clade</taxon>
        <taxon>Trifolieae</taxon>
        <taxon>Trifolium</taxon>
    </lineage>
</organism>